<gene>
    <name evidence="1" type="ORF">PPSIR1_21154</name>
</gene>
<evidence type="ECO:0000313" key="1">
    <source>
        <dbReference type="EMBL" id="EDM79577.1"/>
    </source>
</evidence>
<reference evidence="1 2" key="1">
    <citation type="submission" date="2007-06" db="EMBL/GenBank/DDBJ databases">
        <authorList>
            <person name="Shimkets L."/>
            <person name="Ferriera S."/>
            <person name="Johnson J."/>
            <person name="Kravitz S."/>
            <person name="Beeson K."/>
            <person name="Sutton G."/>
            <person name="Rogers Y.-H."/>
            <person name="Friedman R."/>
            <person name="Frazier M."/>
            <person name="Venter J.C."/>
        </authorList>
    </citation>
    <scope>NUCLEOTIDE SEQUENCE [LARGE SCALE GENOMIC DNA]</scope>
    <source>
        <strain evidence="1 2">SIR-1</strain>
    </source>
</reference>
<sequence>MLLTIGDVLLEVPACFSVSHLLLLVEALEDPST</sequence>
<dbReference type="EMBL" id="ABCS01000018">
    <property type="protein sequence ID" value="EDM79577.1"/>
    <property type="molecule type" value="Genomic_DNA"/>
</dbReference>
<accession>A6G3H0</accession>
<organism evidence="1 2">
    <name type="scientific">Plesiocystis pacifica SIR-1</name>
    <dbReference type="NCBI Taxonomy" id="391625"/>
    <lineage>
        <taxon>Bacteria</taxon>
        <taxon>Pseudomonadati</taxon>
        <taxon>Myxococcota</taxon>
        <taxon>Polyangia</taxon>
        <taxon>Nannocystales</taxon>
        <taxon>Nannocystaceae</taxon>
        <taxon>Plesiocystis</taxon>
    </lineage>
</organism>
<dbReference type="Proteomes" id="UP000005801">
    <property type="component" value="Unassembled WGS sequence"/>
</dbReference>
<name>A6G3H0_9BACT</name>
<dbReference type="AlphaFoldDB" id="A6G3H0"/>
<comment type="caution">
    <text evidence="1">The sequence shown here is derived from an EMBL/GenBank/DDBJ whole genome shotgun (WGS) entry which is preliminary data.</text>
</comment>
<evidence type="ECO:0000313" key="2">
    <source>
        <dbReference type="Proteomes" id="UP000005801"/>
    </source>
</evidence>
<dbReference type="STRING" id="391625.PPSIR1_21154"/>
<protein>
    <submittedName>
        <fullName evidence="1">Uncharacterized protein</fullName>
    </submittedName>
</protein>
<proteinExistence type="predicted"/>
<keyword evidence="2" id="KW-1185">Reference proteome</keyword>